<evidence type="ECO:0000256" key="1">
    <source>
        <dbReference type="ARBA" id="ARBA00004123"/>
    </source>
</evidence>
<keyword evidence="11" id="KW-0539">Nucleus</keyword>
<evidence type="ECO:0000256" key="12">
    <source>
        <dbReference type="SAM" id="Coils"/>
    </source>
</evidence>
<dbReference type="InterPro" id="IPR027417">
    <property type="entry name" value="P-loop_NTPase"/>
</dbReference>
<dbReference type="GeneID" id="30147028"/>
<keyword evidence="8 12" id="KW-0175">Coiled coil</keyword>
<organism evidence="14 15">
    <name type="scientific">Babjeviella inositovora NRRL Y-12698</name>
    <dbReference type="NCBI Taxonomy" id="984486"/>
    <lineage>
        <taxon>Eukaryota</taxon>
        <taxon>Fungi</taxon>
        <taxon>Dikarya</taxon>
        <taxon>Ascomycota</taxon>
        <taxon>Saccharomycotina</taxon>
        <taxon>Pichiomycetes</taxon>
        <taxon>Serinales incertae sedis</taxon>
        <taxon>Babjeviella</taxon>
    </lineage>
</organism>
<accession>A0A1E3QPN7</accession>
<dbReference type="AlphaFoldDB" id="A0A1E3QPN7"/>
<sequence>MTQADEGTLPSTAGVIEKIVLKNFMCHDHLEVALGPQLNFIIGNNGSGKSAILTGLSVGLGSKASNTNRGKSLQNLIKRGRTTSRVTITLANVGHEAYMPELYGNKVTVERVLKKEGVAGYFLKAENGKTVSTKKADLDNMLHKYGIAIDNPMAFLSQDNARGFITSSSDAQKYKFYEIGSRIFQNKMDLVETGSNNREMFSKVATLAAAVEDAEKKRSKARKTYEQFKEGKNLKKERLLVEAKMRWAEVAKFREKRAEILQKDTDLDEDITHIDQQTAQLDQQLAEFDTNKEAAAQAAQTAEEAEVLFRSQCEGVREQTAEAKTELIKIQDTIKDAESNTKALAQEIAKQERLLKVEQKRIDAINGGSLEEMQRRLDAAESELREVTDAGRAAQEQLNEIDETQSAAVRAKGDAKKKAEEEIGRLKETKRHMLSTQTDPLNAFGPKIHQVMRAIRDTRFRNKPIGPLGLHVSVKDEYKDFSDIFSTVLTKTLESFLVTNSDDEKTLNAILRRHNMRSGVIVRRDDRFDYLSGMARSHRTFVDALDFDNEYVKLTMIDLNNIEKFVISKDRDRAKEILQGPDRNVMSVFSLFNHHSGQRSSINDTGAFRIDPVHYLSEFKMNRSAGLSLSAVKRLELEITAAVEAAKTANDDYERLTNQIRHEKEILASKDRDSRKRQKPLKERIYELKNKLSENADMAAIESLTESIQDLQNQTTIQRTDLADLQGELAKAQASYQALGESLKQSQSQLLRLRAESDSKRLDLAEFDQMKALILGQRAHYEKSKQKRVDKKAQYQEFVVRLAEEIVTLEAVARETMPAEQCPLMTGDTEQTLGARLNQIIQVIESLENRLGGSFEAAQQRLTECEARYENLKTSFDDFHSIHKRVDDDVMFRTLDLKETIENWTNTINQSFKLSLHQRGFDGELVFDHKKQLLQMHVSKDGSSNFRAVDSLSGGEKSFTQIALLLAIWQPMRAKIRGLDEFDVFMDSVNRKMAMKMMLLTLRKQQKSQTIFITPQDIADVEGINGPDVHIHRIADPKRVNNSENH</sequence>
<dbReference type="GO" id="GO:0003697">
    <property type="term" value="F:single-stranded DNA binding"/>
    <property type="evidence" value="ECO:0007669"/>
    <property type="project" value="TreeGrafter"/>
</dbReference>
<evidence type="ECO:0000256" key="9">
    <source>
        <dbReference type="ARBA" id="ARBA00023172"/>
    </source>
</evidence>
<comment type="similarity">
    <text evidence="3">Belongs to the SMC family. SMC6 subfamily.</text>
</comment>
<dbReference type="GO" id="GO:0035861">
    <property type="term" value="C:site of double-strand break"/>
    <property type="evidence" value="ECO:0007669"/>
    <property type="project" value="TreeGrafter"/>
</dbReference>
<dbReference type="GO" id="GO:0005634">
    <property type="term" value="C:nucleus"/>
    <property type="evidence" value="ECO:0007669"/>
    <property type="project" value="UniProtKB-SubCell"/>
</dbReference>
<keyword evidence="4" id="KW-0158">Chromosome</keyword>
<reference evidence="15" key="1">
    <citation type="submission" date="2016-05" db="EMBL/GenBank/DDBJ databases">
        <title>Comparative genomics of biotechnologically important yeasts.</title>
        <authorList>
            <consortium name="DOE Joint Genome Institute"/>
            <person name="Riley R."/>
            <person name="Haridas S."/>
            <person name="Wolfe K.H."/>
            <person name="Lopes M.R."/>
            <person name="Hittinger C.T."/>
            <person name="Goker M."/>
            <person name="Salamov A."/>
            <person name="Wisecaver J."/>
            <person name="Long T.M."/>
            <person name="Aerts A.L."/>
            <person name="Barry K."/>
            <person name="Choi C."/>
            <person name="Clum A."/>
            <person name="Coughlan A.Y."/>
            <person name="Deshpande S."/>
            <person name="Douglass A.P."/>
            <person name="Hanson S.J."/>
            <person name="Klenk H.-P."/>
            <person name="Labutti K."/>
            <person name="Lapidus A."/>
            <person name="Lindquist E."/>
            <person name="Lipzen A."/>
            <person name="Meier-Kolthoff J.P."/>
            <person name="Ohm R.A."/>
            <person name="Otillar R.P."/>
            <person name="Pangilinan J."/>
            <person name="Peng Y."/>
            <person name="Rokas A."/>
            <person name="Rosa C.A."/>
            <person name="Scheuner C."/>
            <person name="Sibirny A.A."/>
            <person name="Slot J.C."/>
            <person name="Stielow J.B."/>
            <person name="Sun H."/>
            <person name="Kurtzman C.P."/>
            <person name="Blackwell M."/>
            <person name="Grigoriev I.V."/>
            <person name="Jeffries T.W."/>
        </authorList>
    </citation>
    <scope>NUCLEOTIDE SEQUENCE [LARGE SCALE GENOMIC DNA]</scope>
    <source>
        <strain evidence="15">NRRL Y-12698</strain>
    </source>
</reference>
<evidence type="ECO:0000256" key="10">
    <source>
        <dbReference type="ARBA" id="ARBA00023204"/>
    </source>
</evidence>
<feature type="domain" description="RecF/RecN/SMC N-terminal" evidence="13">
    <location>
        <begin position="16"/>
        <end position="1014"/>
    </location>
</feature>
<dbReference type="RefSeq" id="XP_018984360.1">
    <property type="nucleotide sequence ID" value="XM_019129175.1"/>
</dbReference>
<evidence type="ECO:0000256" key="6">
    <source>
        <dbReference type="ARBA" id="ARBA00022763"/>
    </source>
</evidence>
<proteinExistence type="inferred from homology"/>
<dbReference type="Gene3D" id="3.40.50.300">
    <property type="entry name" value="P-loop containing nucleotide triphosphate hydrolases"/>
    <property type="match status" value="2"/>
</dbReference>
<feature type="coiled-coil region" evidence="12">
    <location>
        <begin position="204"/>
        <end position="231"/>
    </location>
</feature>
<dbReference type="OrthoDB" id="10265785at2759"/>
<feature type="coiled-coil region" evidence="12">
    <location>
        <begin position="722"/>
        <end position="756"/>
    </location>
</feature>
<evidence type="ECO:0000256" key="4">
    <source>
        <dbReference type="ARBA" id="ARBA00022454"/>
    </source>
</evidence>
<dbReference type="GO" id="GO:0030915">
    <property type="term" value="C:Smc5-Smc6 complex"/>
    <property type="evidence" value="ECO:0007669"/>
    <property type="project" value="TreeGrafter"/>
</dbReference>
<keyword evidence="9" id="KW-0233">DNA recombination</keyword>
<evidence type="ECO:0000256" key="11">
    <source>
        <dbReference type="ARBA" id="ARBA00023242"/>
    </source>
</evidence>
<keyword evidence="10" id="KW-0234">DNA repair</keyword>
<dbReference type="GO" id="GO:0003684">
    <property type="term" value="F:damaged DNA binding"/>
    <property type="evidence" value="ECO:0007669"/>
    <property type="project" value="TreeGrafter"/>
</dbReference>
<evidence type="ECO:0000313" key="15">
    <source>
        <dbReference type="Proteomes" id="UP000094336"/>
    </source>
</evidence>
<dbReference type="GO" id="GO:0007059">
    <property type="term" value="P:chromosome segregation"/>
    <property type="evidence" value="ECO:0007669"/>
    <property type="project" value="UniProtKB-ARBA"/>
</dbReference>
<evidence type="ECO:0000313" key="14">
    <source>
        <dbReference type="EMBL" id="ODQ79032.1"/>
    </source>
</evidence>
<dbReference type="STRING" id="984486.A0A1E3QPN7"/>
<feature type="coiled-coil region" evidence="12">
    <location>
        <begin position="285"/>
        <end position="436"/>
    </location>
</feature>
<keyword evidence="6" id="KW-0227">DNA damage</keyword>
<dbReference type="GO" id="GO:0000724">
    <property type="term" value="P:double-strand break repair via homologous recombination"/>
    <property type="evidence" value="ECO:0007669"/>
    <property type="project" value="TreeGrafter"/>
</dbReference>
<comment type="subcellular location">
    <subcellularLocation>
        <location evidence="2">Chromosome</location>
    </subcellularLocation>
    <subcellularLocation>
        <location evidence="1">Nucleus</location>
    </subcellularLocation>
</comment>
<dbReference type="Proteomes" id="UP000094336">
    <property type="component" value="Unassembled WGS sequence"/>
</dbReference>
<dbReference type="GO" id="GO:0005524">
    <property type="term" value="F:ATP binding"/>
    <property type="evidence" value="ECO:0007669"/>
    <property type="project" value="UniProtKB-KW"/>
</dbReference>
<protein>
    <recommendedName>
        <fullName evidence="13">RecF/RecN/SMC N-terminal domain-containing protein</fullName>
    </recommendedName>
</protein>
<dbReference type="SUPFAM" id="SSF52540">
    <property type="entry name" value="P-loop containing nucleoside triphosphate hydrolases"/>
    <property type="match status" value="1"/>
</dbReference>
<evidence type="ECO:0000256" key="8">
    <source>
        <dbReference type="ARBA" id="ARBA00023054"/>
    </source>
</evidence>
<keyword evidence="5" id="KW-0547">Nucleotide-binding</keyword>
<dbReference type="InterPro" id="IPR003395">
    <property type="entry name" value="RecF/RecN/SMC_N"/>
</dbReference>
<name>A0A1E3QPN7_9ASCO</name>
<evidence type="ECO:0000259" key="13">
    <source>
        <dbReference type="Pfam" id="PF02463"/>
    </source>
</evidence>
<dbReference type="PANTHER" id="PTHR19306">
    <property type="entry name" value="STRUCTURAL MAINTENANCE OF CHROMOSOMES 5,6 SMC5, SMC6"/>
    <property type="match status" value="1"/>
</dbReference>
<evidence type="ECO:0000256" key="5">
    <source>
        <dbReference type="ARBA" id="ARBA00022741"/>
    </source>
</evidence>
<keyword evidence="15" id="KW-1185">Reference proteome</keyword>
<dbReference type="PANTHER" id="PTHR19306:SF6">
    <property type="entry name" value="STRUCTURAL MAINTENANCE OF CHROMOSOMES PROTEIN 6"/>
    <property type="match status" value="1"/>
</dbReference>
<dbReference type="EMBL" id="KV454433">
    <property type="protein sequence ID" value="ODQ79032.1"/>
    <property type="molecule type" value="Genomic_DNA"/>
</dbReference>
<dbReference type="Pfam" id="PF02463">
    <property type="entry name" value="SMC_N"/>
    <property type="match status" value="1"/>
</dbReference>
<evidence type="ECO:0000256" key="3">
    <source>
        <dbReference type="ARBA" id="ARBA00006793"/>
    </source>
</evidence>
<evidence type="ECO:0000256" key="2">
    <source>
        <dbReference type="ARBA" id="ARBA00004286"/>
    </source>
</evidence>
<keyword evidence="7" id="KW-0067">ATP-binding</keyword>
<gene>
    <name evidence="14" type="ORF">BABINDRAFT_162101</name>
</gene>
<feature type="coiled-coil region" evidence="12">
    <location>
        <begin position="632"/>
        <end position="666"/>
    </location>
</feature>
<evidence type="ECO:0000256" key="7">
    <source>
        <dbReference type="ARBA" id="ARBA00022840"/>
    </source>
</evidence>